<sequence length="163" mass="19159">MNWSMTFMRNVDNFLPYGTLERRAEVPIRNYSAIFDQKTKLLLGLLKIAITPNRREQYVEELHHAGLEVDIYGGRGIKELHLPRFRTEAAKKTLNRYKFYLSFENINCEDYVSEKLFSNYNYDVIKVEQTTSVCFPNNSYIDTSDVCGVYLFILFSLFSKFST</sequence>
<evidence type="ECO:0000259" key="8">
    <source>
        <dbReference type="Pfam" id="PF00852"/>
    </source>
</evidence>
<dbReference type="AlphaFoldDB" id="A0A9D4RH97"/>
<evidence type="ECO:0000256" key="3">
    <source>
        <dbReference type="ARBA" id="ARBA00008919"/>
    </source>
</evidence>
<evidence type="ECO:0000256" key="5">
    <source>
        <dbReference type="ARBA" id="ARBA00022679"/>
    </source>
</evidence>
<evidence type="ECO:0000256" key="6">
    <source>
        <dbReference type="ARBA" id="ARBA00023034"/>
    </source>
</evidence>
<feature type="domain" description="Fucosyltransferase C-terminal" evidence="8">
    <location>
        <begin position="37"/>
        <end position="145"/>
    </location>
</feature>
<evidence type="ECO:0000313" key="10">
    <source>
        <dbReference type="Proteomes" id="UP000828390"/>
    </source>
</evidence>
<keyword evidence="5 7" id="KW-0808">Transferase</keyword>
<dbReference type="PANTHER" id="PTHR48438:SF1">
    <property type="entry name" value="ALPHA-(1,3)-FUCOSYLTRANSFERASE C-RELATED"/>
    <property type="match status" value="1"/>
</dbReference>
<dbReference type="GO" id="GO:0000139">
    <property type="term" value="C:Golgi membrane"/>
    <property type="evidence" value="ECO:0007669"/>
    <property type="project" value="UniProtKB-SubCell"/>
</dbReference>
<keyword evidence="6 7" id="KW-0333">Golgi apparatus</keyword>
<keyword evidence="4 7" id="KW-0328">Glycosyltransferase</keyword>
<dbReference type="Proteomes" id="UP000828390">
    <property type="component" value="Unassembled WGS sequence"/>
</dbReference>
<dbReference type="InterPro" id="IPR055270">
    <property type="entry name" value="Glyco_tran_10_C"/>
</dbReference>
<dbReference type="EC" id="2.4.1.-" evidence="7"/>
<comment type="caution">
    <text evidence="9">The sequence shown here is derived from an EMBL/GenBank/DDBJ whole genome shotgun (WGS) entry which is preliminary data.</text>
</comment>
<proteinExistence type="inferred from homology"/>
<keyword evidence="10" id="KW-1185">Reference proteome</keyword>
<keyword evidence="7" id="KW-0812">Transmembrane</keyword>
<keyword evidence="7" id="KW-0472">Membrane</keyword>
<evidence type="ECO:0000313" key="9">
    <source>
        <dbReference type="EMBL" id="KAH3868501.1"/>
    </source>
</evidence>
<dbReference type="InterPro" id="IPR001503">
    <property type="entry name" value="Glyco_trans_10"/>
</dbReference>
<reference evidence="9" key="2">
    <citation type="submission" date="2020-11" db="EMBL/GenBank/DDBJ databases">
        <authorList>
            <person name="McCartney M.A."/>
            <person name="Auch B."/>
            <person name="Kono T."/>
            <person name="Mallez S."/>
            <person name="Becker A."/>
            <person name="Gohl D.M."/>
            <person name="Silverstein K.A.T."/>
            <person name="Koren S."/>
            <person name="Bechman K.B."/>
            <person name="Herman A."/>
            <person name="Abrahante J.E."/>
            <person name="Garbe J."/>
        </authorList>
    </citation>
    <scope>NUCLEOTIDE SEQUENCE</scope>
    <source>
        <strain evidence="9">Duluth1</strain>
        <tissue evidence="9">Whole animal</tissue>
    </source>
</reference>
<evidence type="ECO:0000256" key="7">
    <source>
        <dbReference type="RuleBase" id="RU003832"/>
    </source>
</evidence>
<comment type="pathway">
    <text evidence="2">Protein modification; protein glycosylation.</text>
</comment>
<dbReference type="GO" id="GO:0008417">
    <property type="term" value="F:fucosyltransferase activity"/>
    <property type="evidence" value="ECO:0007669"/>
    <property type="project" value="InterPro"/>
</dbReference>
<evidence type="ECO:0000256" key="2">
    <source>
        <dbReference type="ARBA" id="ARBA00004922"/>
    </source>
</evidence>
<reference evidence="9" key="1">
    <citation type="journal article" date="2019" name="bioRxiv">
        <title>The Genome of the Zebra Mussel, Dreissena polymorpha: A Resource for Invasive Species Research.</title>
        <authorList>
            <person name="McCartney M.A."/>
            <person name="Auch B."/>
            <person name="Kono T."/>
            <person name="Mallez S."/>
            <person name="Zhang Y."/>
            <person name="Obille A."/>
            <person name="Becker A."/>
            <person name="Abrahante J.E."/>
            <person name="Garbe J."/>
            <person name="Badalamenti J.P."/>
            <person name="Herman A."/>
            <person name="Mangelson H."/>
            <person name="Liachko I."/>
            <person name="Sullivan S."/>
            <person name="Sone E.D."/>
            <person name="Koren S."/>
            <person name="Silverstein K.A.T."/>
            <person name="Beckman K.B."/>
            <person name="Gohl D.M."/>
        </authorList>
    </citation>
    <scope>NUCLEOTIDE SEQUENCE</scope>
    <source>
        <strain evidence="9">Duluth1</strain>
        <tissue evidence="9">Whole animal</tissue>
    </source>
</reference>
<dbReference type="EMBL" id="JAIWYP010000002">
    <property type="protein sequence ID" value="KAH3868501.1"/>
    <property type="molecule type" value="Genomic_DNA"/>
</dbReference>
<dbReference type="InterPro" id="IPR038577">
    <property type="entry name" value="GT10-like_C_sf"/>
</dbReference>
<gene>
    <name evidence="9" type="ORF">DPMN_031651</name>
</gene>
<dbReference type="Pfam" id="PF00852">
    <property type="entry name" value="Glyco_transf_10"/>
    <property type="match status" value="1"/>
</dbReference>
<comment type="similarity">
    <text evidence="3 7">Belongs to the glycosyltransferase 10 family.</text>
</comment>
<evidence type="ECO:0000256" key="4">
    <source>
        <dbReference type="ARBA" id="ARBA00022676"/>
    </source>
</evidence>
<protein>
    <recommendedName>
        <fullName evidence="7">Fucosyltransferase</fullName>
        <ecNumber evidence="7">2.4.1.-</ecNumber>
    </recommendedName>
</protein>
<dbReference type="PANTHER" id="PTHR48438">
    <property type="entry name" value="ALPHA-(1,3)-FUCOSYLTRANSFERASE C-RELATED"/>
    <property type="match status" value="1"/>
</dbReference>
<dbReference type="GO" id="GO:0032580">
    <property type="term" value="C:Golgi cisterna membrane"/>
    <property type="evidence" value="ECO:0007669"/>
    <property type="project" value="UniProtKB-SubCell"/>
</dbReference>
<dbReference type="Gene3D" id="3.40.50.11660">
    <property type="entry name" value="Glycosyl transferase family 10, C-terminal domain"/>
    <property type="match status" value="1"/>
</dbReference>
<dbReference type="SUPFAM" id="SSF53756">
    <property type="entry name" value="UDP-Glycosyltransferase/glycogen phosphorylase"/>
    <property type="match status" value="1"/>
</dbReference>
<organism evidence="9 10">
    <name type="scientific">Dreissena polymorpha</name>
    <name type="common">Zebra mussel</name>
    <name type="synonym">Mytilus polymorpha</name>
    <dbReference type="NCBI Taxonomy" id="45954"/>
    <lineage>
        <taxon>Eukaryota</taxon>
        <taxon>Metazoa</taxon>
        <taxon>Spiralia</taxon>
        <taxon>Lophotrochozoa</taxon>
        <taxon>Mollusca</taxon>
        <taxon>Bivalvia</taxon>
        <taxon>Autobranchia</taxon>
        <taxon>Heteroconchia</taxon>
        <taxon>Euheterodonta</taxon>
        <taxon>Imparidentia</taxon>
        <taxon>Neoheterodontei</taxon>
        <taxon>Myida</taxon>
        <taxon>Dreissenoidea</taxon>
        <taxon>Dreissenidae</taxon>
        <taxon>Dreissena</taxon>
    </lineage>
</organism>
<name>A0A9D4RH97_DREPO</name>
<accession>A0A9D4RH97</accession>
<comment type="subcellular location">
    <subcellularLocation>
        <location evidence="1">Golgi apparatus membrane</location>
        <topology evidence="1">Single-pass type II membrane protein</topology>
    </subcellularLocation>
    <subcellularLocation>
        <location evidence="7">Golgi apparatus</location>
        <location evidence="7">Golgi stack membrane</location>
        <topology evidence="7">Single-pass type II membrane protein</topology>
    </subcellularLocation>
</comment>
<evidence type="ECO:0000256" key="1">
    <source>
        <dbReference type="ARBA" id="ARBA00004323"/>
    </source>
</evidence>